<evidence type="ECO:0000256" key="2">
    <source>
        <dbReference type="SAM" id="SignalP"/>
    </source>
</evidence>
<proteinExistence type="predicted"/>
<feature type="chain" id="PRO_5036753403" evidence="2">
    <location>
        <begin position="31"/>
        <end position="265"/>
    </location>
</feature>
<protein>
    <submittedName>
        <fullName evidence="3">Uncharacterized protein</fullName>
    </submittedName>
</protein>
<dbReference type="EMBL" id="JAHHHN010000001">
    <property type="protein sequence ID" value="MBW4560246.1"/>
    <property type="molecule type" value="Genomic_DNA"/>
</dbReference>
<sequence>MSRNYQKLRKSAEVLSAICGGLLIGMPVFAQTPVTPQPNPSTRANPCPRIFYEEPHNSRVLVPQGCPPNALTQRLQAQGQLPANDTSINPSADQTRMGVGGDMPSGNASGVSPNPTIRQQAPYNGSQQMPTDSSAIPNTSGTATQQNSVNQTPLTGPQQSPIAMVSPTNGRVNIRLVNETGANVAYQVIGDTTQRSLRGQSDVILQGLRAPTTVTFQREDGGLLTVTPQASSETGILEVRLNETTDLAQDRKAMRIQENGAVFLN</sequence>
<reference evidence="3" key="1">
    <citation type="submission" date="2021-05" db="EMBL/GenBank/DDBJ databases">
        <authorList>
            <person name="Pietrasiak N."/>
            <person name="Ward R."/>
            <person name="Stajich J.E."/>
            <person name="Kurbessoian T."/>
        </authorList>
    </citation>
    <scope>NUCLEOTIDE SEQUENCE</scope>
    <source>
        <strain evidence="3">JT2-VF2</strain>
    </source>
</reference>
<feature type="signal peptide" evidence="2">
    <location>
        <begin position="1"/>
        <end position="30"/>
    </location>
</feature>
<gene>
    <name evidence="3" type="ORF">KME32_03655</name>
</gene>
<feature type="region of interest" description="Disordered" evidence="1">
    <location>
        <begin position="78"/>
        <end position="161"/>
    </location>
</feature>
<dbReference type="AlphaFoldDB" id="A0A951PUN2"/>
<feature type="compositionally biased region" description="Polar residues" evidence="1">
    <location>
        <begin position="78"/>
        <end position="94"/>
    </location>
</feature>
<organism evidence="3 4">
    <name type="scientific">Mojavia pulchra JT2-VF2</name>
    <dbReference type="NCBI Taxonomy" id="287848"/>
    <lineage>
        <taxon>Bacteria</taxon>
        <taxon>Bacillati</taxon>
        <taxon>Cyanobacteriota</taxon>
        <taxon>Cyanophyceae</taxon>
        <taxon>Nostocales</taxon>
        <taxon>Nostocaceae</taxon>
    </lineage>
</organism>
<keyword evidence="2" id="KW-0732">Signal</keyword>
<evidence type="ECO:0000256" key="1">
    <source>
        <dbReference type="SAM" id="MobiDB-lite"/>
    </source>
</evidence>
<name>A0A951PUN2_9NOST</name>
<accession>A0A951PUN2</accession>
<feature type="compositionally biased region" description="Polar residues" evidence="1">
    <location>
        <begin position="106"/>
        <end position="161"/>
    </location>
</feature>
<evidence type="ECO:0000313" key="3">
    <source>
        <dbReference type="EMBL" id="MBW4560246.1"/>
    </source>
</evidence>
<reference evidence="3" key="2">
    <citation type="journal article" date="2022" name="Microbiol. Resour. Announc.">
        <title>Metagenome Sequencing to Explore Phylogenomics of Terrestrial Cyanobacteria.</title>
        <authorList>
            <person name="Ward R.D."/>
            <person name="Stajich J.E."/>
            <person name="Johansen J.R."/>
            <person name="Huntemann M."/>
            <person name="Clum A."/>
            <person name="Foster B."/>
            <person name="Foster B."/>
            <person name="Roux S."/>
            <person name="Palaniappan K."/>
            <person name="Varghese N."/>
            <person name="Mukherjee S."/>
            <person name="Reddy T.B.K."/>
            <person name="Daum C."/>
            <person name="Copeland A."/>
            <person name="Chen I.A."/>
            <person name="Ivanova N.N."/>
            <person name="Kyrpides N.C."/>
            <person name="Shapiro N."/>
            <person name="Eloe-Fadrosh E.A."/>
            <person name="Pietrasiak N."/>
        </authorList>
    </citation>
    <scope>NUCLEOTIDE SEQUENCE</scope>
    <source>
        <strain evidence="3">JT2-VF2</strain>
    </source>
</reference>
<evidence type="ECO:0000313" key="4">
    <source>
        <dbReference type="Proteomes" id="UP000715781"/>
    </source>
</evidence>
<dbReference type="Proteomes" id="UP000715781">
    <property type="component" value="Unassembled WGS sequence"/>
</dbReference>
<comment type="caution">
    <text evidence="3">The sequence shown here is derived from an EMBL/GenBank/DDBJ whole genome shotgun (WGS) entry which is preliminary data.</text>
</comment>